<evidence type="ECO:0000256" key="24">
    <source>
        <dbReference type="SAM" id="MobiDB-lite"/>
    </source>
</evidence>
<dbReference type="PANTHER" id="PTHR45627:SF8">
    <property type="entry name" value="ADENYLATE CYCLASE TYPE 9"/>
    <property type="match status" value="1"/>
</dbReference>
<evidence type="ECO:0000256" key="2">
    <source>
        <dbReference type="ARBA" id="ARBA00001936"/>
    </source>
</evidence>
<feature type="compositionally biased region" description="Gly residues" evidence="24">
    <location>
        <begin position="58"/>
        <end position="72"/>
    </location>
</feature>
<proteinExistence type="inferred from homology"/>
<dbReference type="GO" id="GO:0005886">
    <property type="term" value="C:plasma membrane"/>
    <property type="evidence" value="ECO:0007669"/>
    <property type="project" value="UniProtKB-SubCell"/>
</dbReference>
<gene>
    <name evidence="27" type="primary">Adcy9</name>
    <name evidence="27" type="ORF">HEMCOM_R03761</name>
</gene>
<dbReference type="EMBL" id="VWZJ01005621">
    <property type="protein sequence ID" value="NXG59315.1"/>
    <property type="molecule type" value="Genomic_DNA"/>
</dbReference>
<dbReference type="Proteomes" id="UP000518305">
    <property type="component" value="Unassembled WGS sequence"/>
</dbReference>
<feature type="transmembrane region" description="Helical" evidence="25">
    <location>
        <begin position="885"/>
        <end position="903"/>
    </location>
</feature>
<feature type="domain" description="Guanylate cyclase" evidence="26">
    <location>
        <begin position="396"/>
        <end position="523"/>
    </location>
</feature>
<keyword evidence="10" id="KW-0547">Nucleotide-binding</keyword>
<evidence type="ECO:0000256" key="10">
    <source>
        <dbReference type="ARBA" id="ARBA00022741"/>
    </source>
</evidence>
<dbReference type="AlphaFoldDB" id="A0A7K9D718"/>
<dbReference type="Gene3D" id="3.30.70.1230">
    <property type="entry name" value="Nucleotide cyclase"/>
    <property type="match status" value="2"/>
</dbReference>
<evidence type="ECO:0000256" key="9">
    <source>
        <dbReference type="ARBA" id="ARBA00022737"/>
    </source>
</evidence>
<feature type="region of interest" description="Disordered" evidence="24">
    <location>
        <begin position="353"/>
        <end position="377"/>
    </location>
</feature>
<feature type="transmembrane region" description="Helical" evidence="25">
    <location>
        <begin position="859"/>
        <end position="879"/>
    </location>
</feature>
<evidence type="ECO:0000256" key="18">
    <source>
        <dbReference type="ARBA" id="ARBA00023239"/>
    </source>
</evidence>
<dbReference type="InterPro" id="IPR018297">
    <property type="entry name" value="A/G_cyclase_CS"/>
</dbReference>
<sequence>MASPPHQQLLHHHSTEVSCDSSGDSNSVTVKINPRQHQGCSSSKDCKYSISSSCSSGESGGTRRAGGGGSSGSGLRRQKKLPQLFERASSKWWNPKFDSNNLEEACMERCFPQTQRRFRYALFYIGVACLLWGIYFGINMREKQMVFMVPALCFLLVCVAFFVFTFTKTYARHYVWTSLILTLLVFALTLAPQFQALKPISGSGDMSNQTSRADPTDTCLSQVGSFSMCIEVLLLLYTVMHLPLYLSLFLGLSYSVLFETFGYHFRDETCFTPLGAGAVYWELLSKAFLHICIHAIGIHLFIMSEVRSRSTFLKVGQSIMHGKDLEVEKALKERMIHSVMPRIIADDLMKQGDDESENSIKGHSTSSPKNRKKKSSIQKTPIIFRPFKMWQIEQVSILFADIVGFTKMSANKSAHALVGLLNDLFGRFDRLCEDTKCEKISTLGDCYYCVAGCPEPRADHAYCCIEMGLGMIKAIEQFCQEKKEMVNMRVGVHTGTVLCGILGIRRFKFDVWSNDVNLANLMEQLGVAGKVHISEATEKYLDDRYEMEDGKVMERVGQSVADQLRGLKTYLISGHKVKEPHCSCSQALLPGLEPTDGMQGASSAESTSDLTKSLKHVEKPKPCPSCSTTLAPHCDVSTDEGAIQNGCQDEHKNSAKASGGHSPKTQNGLLSPPQEEKLSNSQTSLYEMLQEKGRWGGVSLDQSALLPLRFKNIREKTDAHFVDVIKEDSLMKDYFFKPPINKLSLNFLDQNLEMAYRSSYQEEVMRNAPVKTFASATFSSLLDVFLSTTVFLILSITCFLKHGMVTSPPPPAAVVVFVIAILLEVLSLVISIRMAFFLEEVMTCTKRFLKVISGWLPRHFFGAILVSLPALAVFSHFTSDFETNIHYTMFMCCAILITIVQYCNFCQLSSWMRSLLATVVGAVLLYLLLYISLCPASSVETFHLDLAQNLSSRKSPCNSSVPTDTKRPADLIGQEVILVSFLLLLLVWFLNREFEVSYRLHYHGDVEADLHRTKIQSMRDQADWLLRNIIPYHVAEQLKVSQSYSKNHDSSGVIFASIVNFSDFYEENYEGGKECYRVLNELIGDFDELLSKPHYSSIEKIKTIGATYMAASGLNTSQCQDDNHPHGHLQTLFEFAKEMMRVMDDFNKNMLWFNFKLRIGFNHGPLTAGVIGTTKLLYDIWGDTVNIASRMDTTGVECRIQSSDQTAHGTDSSEPKDILPSTKKLQKDTLKAEERSRVGKALEKTDCEETGTEEVNELTKLNVSKSV</sequence>
<evidence type="ECO:0000256" key="7">
    <source>
        <dbReference type="ARBA" id="ARBA00022692"/>
    </source>
</evidence>
<comment type="cofactor">
    <cofactor evidence="3">
        <name>Mg(2+)</name>
        <dbReference type="ChEBI" id="CHEBI:18420"/>
    </cofactor>
</comment>
<dbReference type="CDD" id="cd07302">
    <property type="entry name" value="CHD"/>
    <property type="match status" value="2"/>
</dbReference>
<keyword evidence="16" id="KW-0325">Glycoprotein</keyword>
<evidence type="ECO:0000256" key="1">
    <source>
        <dbReference type="ARBA" id="ARBA00001593"/>
    </source>
</evidence>
<feature type="compositionally biased region" description="Polar residues" evidence="24">
    <location>
        <begin position="600"/>
        <end position="611"/>
    </location>
</feature>
<evidence type="ECO:0000256" key="25">
    <source>
        <dbReference type="SAM" id="Phobius"/>
    </source>
</evidence>
<reference evidence="27 28" key="1">
    <citation type="submission" date="2019-09" db="EMBL/GenBank/DDBJ databases">
        <title>Bird 10,000 Genomes (B10K) Project - Family phase.</title>
        <authorList>
            <person name="Zhang G."/>
        </authorList>
    </citation>
    <scope>NUCLEOTIDE SEQUENCE [LARGE SCALE GENOMIC DNA]</scope>
    <source>
        <strain evidence="27">B10K-DU-001-23</strain>
        <tissue evidence="27">Muscle</tissue>
    </source>
</reference>
<comment type="cofactor">
    <cofactor evidence="2">
        <name>Mn(2+)</name>
        <dbReference type="ChEBI" id="CHEBI:29035"/>
    </cofactor>
</comment>
<feature type="transmembrane region" description="Helical" evidence="25">
    <location>
        <begin position="814"/>
        <end position="838"/>
    </location>
</feature>
<evidence type="ECO:0000256" key="6">
    <source>
        <dbReference type="ARBA" id="ARBA00022475"/>
    </source>
</evidence>
<keyword evidence="11" id="KW-0067">ATP-binding</keyword>
<feature type="region of interest" description="Disordered" evidence="24">
    <location>
        <begin position="593"/>
        <end position="625"/>
    </location>
</feature>
<comment type="catalytic activity">
    <reaction evidence="1">
        <text>ATP = 3',5'-cyclic AMP + diphosphate</text>
        <dbReference type="Rhea" id="RHEA:15389"/>
        <dbReference type="ChEBI" id="CHEBI:30616"/>
        <dbReference type="ChEBI" id="CHEBI:33019"/>
        <dbReference type="ChEBI" id="CHEBI:58165"/>
        <dbReference type="EC" id="4.6.1.1"/>
    </reaction>
</comment>
<feature type="region of interest" description="Disordered" evidence="24">
    <location>
        <begin position="650"/>
        <end position="681"/>
    </location>
</feature>
<dbReference type="InterPro" id="IPR001054">
    <property type="entry name" value="A/G_cyclase"/>
</dbReference>
<evidence type="ECO:0000256" key="14">
    <source>
        <dbReference type="ARBA" id="ARBA00022998"/>
    </source>
</evidence>
<keyword evidence="28" id="KW-1185">Reference proteome</keyword>
<feature type="compositionally biased region" description="Polar residues" evidence="24">
    <location>
        <begin position="16"/>
        <end position="28"/>
    </location>
</feature>
<dbReference type="InterPro" id="IPR029787">
    <property type="entry name" value="Nucleotide_cyclase"/>
</dbReference>
<evidence type="ECO:0000256" key="21">
    <source>
        <dbReference type="ARBA" id="ARBA00081232"/>
    </source>
</evidence>
<evidence type="ECO:0000256" key="22">
    <source>
        <dbReference type="ARBA" id="ARBA00081427"/>
    </source>
</evidence>
<evidence type="ECO:0000256" key="13">
    <source>
        <dbReference type="ARBA" id="ARBA00022989"/>
    </source>
</evidence>
<dbReference type="OrthoDB" id="60033at2759"/>
<dbReference type="SMART" id="SM00044">
    <property type="entry name" value="CYCc"/>
    <property type="match status" value="2"/>
</dbReference>
<evidence type="ECO:0000313" key="27">
    <source>
        <dbReference type="EMBL" id="NXG59315.1"/>
    </source>
</evidence>
<feature type="non-terminal residue" evidence="27">
    <location>
        <position position="1"/>
    </location>
</feature>
<feature type="transmembrane region" description="Helical" evidence="25">
    <location>
        <begin position="145"/>
        <end position="167"/>
    </location>
</feature>
<dbReference type="PROSITE" id="PS50125">
    <property type="entry name" value="GUANYLATE_CYCLASE_2"/>
    <property type="match status" value="2"/>
</dbReference>
<dbReference type="PANTHER" id="PTHR45627">
    <property type="entry name" value="ADENYLATE CYCLASE TYPE 1"/>
    <property type="match status" value="1"/>
</dbReference>
<keyword evidence="6" id="KW-1003">Cell membrane</keyword>
<dbReference type="GO" id="GO:0046872">
    <property type="term" value="F:metal ion binding"/>
    <property type="evidence" value="ECO:0007669"/>
    <property type="project" value="UniProtKB-KW"/>
</dbReference>
<feature type="domain" description="Guanylate cyclase" evidence="26">
    <location>
        <begin position="1052"/>
        <end position="1192"/>
    </location>
</feature>
<keyword evidence="9" id="KW-0677">Repeat</keyword>
<dbReference type="SUPFAM" id="SSF55073">
    <property type="entry name" value="Nucleotide cyclase"/>
    <property type="match status" value="2"/>
</dbReference>
<evidence type="ECO:0000256" key="23">
    <source>
        <dbReference type="RuleBase" id="RU000405"/>
    </source>
</evidence>
<keyword evidence="15 25" id="KW-0472">Membrane</keyword>
<feature type="transmembrane region" description="Helical" evidence="25">
    <location>
        <begin position="971"/>
        <end position="990"/>
    </location>
</feature>
<feature type="transmembrane region" description="Helical" evidence="25">
    <location>
        <begin position="118"/>
        <end position="138"/>
    </location>
</feature>
<dbReference type="GO" id="GO:0005524">
    <property type="term" value="F:ATP binding"/>
    <property type="evidence" value="ECO:0007669"/>
    <property type="project" value="UniProtKB-KW"/>
</dbReference>
<comment type="subcellular location">
    <subcellularLocation>
        <location evidence="4">Cell membrane</location>
        <topology evidence="4">Multi-pass membrane protein</topology>
    </subcellularLocation>
</comment>
<evidence type="ECO:0000313" key="28">
    <source>
        <dbReference type="Proteomes" id="UP000518305"/>
    </source>
</evidence>
<evidence type="ECO:0000256" key="16">
    <source>
        <dbReference type="ARBA" id="ARBA00023180"/>
    </source>
</evidence>
<name>A0A7K9D718_9AVES</name>
<dbReference type="FunFam" id="3.30.70.1230:FF:000014">
    <property type="entry name" value="adenylate cyclase type 9"/>
    <property type="match status" value="1"/>
</dbReference>
<accession>A0A7K9D718</accession>
<evidence type="ECO:0000256" key="11">
    <source>
        <dbReference type="ARBA" id="ARBA00022840"/>
    </source>
</evidence>
<feature type="transmembrane region" description="Helical" evidence="25">
    <location>
        <begin position="173"/>
        <end position="191"/>
    </location>
</feature>
<feature type="transmembrane region" description="Helical" evidence="25">
    <location>
        <begin position="915"/>
        <end position="933"/>
    </location>
</feature>
<feature type="region of interest" description="Disordered" evidence="24">
    <location>
        <begin position="54"/>
        <end position="77"/>
    </location>
</feature>
<keyword evidence="14" id="KW-0115">cAMP biosynthesis</keyword>
<dbReference type="EC" id="4.6.1.1" evidence="5"/>
<dbReference type="Pfam" id="PF00211">
    <property type="entry name" value="Guanylate_cyc"/>
    <property type="match status" value="2"/>
</dbReference>
<dbReference type="GO" id="GO:0004016">
    <property type="term" value="F:adenylate cyclase activity"/>
    <property type="evidence" value="ECO:0007669"/>
    <property type="project" value="UniProtKB-EC"/>
</dbReference>
<dbReference type="GO" id="GO:0006171">
    <property type="term" value="P:cAMP biosynthetic process"/>
    <property type="evidence" value="ECO:0007669"/>
    <property type="project" value="UniProtKB-KW"/>
</dbReference>
<evidence type="ECO:0000259" key="26">
    <source>
        <dbReference type="PROSITE" id="PS50125"/>
    </source>
</evidence>
<dbReference type="GO" id="GO:0035556">
    <property type="term" value="P:intracellular signal transduction"/>
    <property type="evidence" value="ECO:0007669"/>
    <property type="project" value="InterPro"/>
</dbReference>
<feature type="non-terminal residue" evidence="27">
    <location>
        <position position="1267"/>
    </location>
</feature>
<evidence type="ECO:0000256" key="3">
    <source>
        <dbReference type="ARBA" id="ARBA00001946"/>
    </source>
</evidence>
<keyword evidence="7 25" id="KW-0812">Transmembrane</keyword>
<comment type="caution">
    <text evidence="27">The sequence shown here is derived from an EMBL/GenBank/DDBJ whole genome shotgun (WGS) entry which is preliminary data.</text>
</comment>
<feature type="compositionally biased region" description="Basic and acidic residues" evidence="24">
    <location>
        <begin position="1225"/>
        <end position="1247"/>
    </location>
</feature>
<feature type="transmembrane region" description="Helical" evidence="25">
    <location>
        <begin position="234"/>
        <end position="258"/>
    </location>
</feature>
<keyword evidence="17" id="KW-0464">Manganese</keyword>
<evidence type="ECO:0000256" key="4">
    <source>
        <dbReference type="ARBA" id="ARBA00004651"/>
    </source>
</evidence>
<keyword evidence="13 25" id="KW-1133">Transmembrane helix</keyword>
<dbReference type="GO" id="GO:0007189">
    <property type="term" value="P:adenylate cyclase-activating G protein-coupled receptor signaling pathway"/>
    <property type="evidence" value="ECO:0007669"/>
    <property type="project" value="TreeGrafter"/>
</dbReference>
<evidence type="ECO:0000256" key="20">
    <source>
        <dbReference type="ARBA" id="ARBA00081225"/>
    </source>
</evidence>
<dbReference type="PROSITE" id="PS00452">
    <property type="entry name" value="GUANYLATE_CYCLASE_1"/>
    <property type="match status" value="2"/>
</dbReference>
<feature type="compositionally biased region" description="Polar residues" evidence="24">
    <location>
        <begin position="359"/>
        <end position="368"/>
    </location>
</feature>
<protein>
    <recommendedName>
        <fullName evidence="19">Adenylate cyclase type 9</fullName>
        <ecNumber evidence="5">4.6.1.1</ecNumber>
    </recommendedName>
    <alternativeName>
        <fullName evidence="22">ATP pyrophosphate-lyase 9</fullName>
    </alternativeName>
    <alternativeName>
        <fullName evidence="20">Adenylate cyclase type IX</fullName>
    </alternativeName>
    <alternativeName>
        <fullName evidence="21">Adenylyl cyclase 9</fullName>
    </alternativeName>
</protein>
<dbReference type="FunFam" id="3.30.70.1230:FF:000008">
    <property type="entry name" value="Adenylate cyclase type 9"/>
    <property type="match status" value="1"/>
</dbReference>
<evidence type="ECO:0000256" key="19">
    <source>
        <dbReference type="ARBA" id="ARBA00070496"/>
    </source>
</evidence>
<keyword evidence="18 23" id="KW-0456">Lyase</keyword>
<evidence type="ECO:0000256" key="17">
    <source>
        <dbReference type="ARBA" id="ARBA00023211"/>
    </source>
</evidence>
<evidence type="ECO:0000256" key="8">
    <source>
        <dbReference type="ARBA" id="ARBA00022723"/>
    </source>
</evidence>
<evidence type="ECO:0000256" key="5">
    <source>
        <dbReference type="ARBA" id="ARBA00012201"/>
    </source>
</evidence>
<organism evidence="27 28">
    <name type="scientific">Hemiprocne comata</name>
    <dbReference type="NCBI Taxonomy" id="243314"/>
    <lineage>
        <taxon>Eukaryota</taxon>
        <taxon>Metazoa</taxon>
        <taxon>Chordata</taxon>
        <taxon>Craniata</taxon>
        <taxon>Vertebrata</taxon>
        <taxon>Euteleostomi</taxon>
        <taxon>Archelosauria</taxon>
        <taxon>Archosauria</taxon>
        <taxon>Dinosauria</taxon>
        <taxon>Saurischia</taxon>
        <taxon>Theropoda</taxon>
        <taxon>Coelurosauria</taxon>
        <taxon>Aves</taxon>
        <taxon>Neognathae</taxon>
        <taxon>Neoaves</taxon>
        <taxon>Strisores</taxon>
        <taxon>Apodiformes</taxon>
        <taxon>Apodidae</taxon>
        <taxon>Hemiprocninae</taxon>
        <taxon>Hemiprocne</taxon>
    </lineage>
</organism>
<evidence type="ECO:0000256" key="12">
    <source>
        <dbReference type="ARBA" id="ARBA00022842"/>
    </source>
</evidence>
<feature type="transmembrane region" description="Helical" evidence="25">
    <location>
        <begin position="781"/>
        <end position="802"/>
    </location>
</feature>
<keyword evidence="8" id="KW-0479">Metal-binding</keyword>
<feature type="region of interest" description="Disordered" evidence="24">
    <location>
        <begin position="1"/>
        <end position="28"/>
    </location>
</feature>
<evidence type="ECO:0000256" key="15">
    <source>
        <dbReference type="ARBA" id="ARBA00023136"/>
    </source>
</evidence>
<feature type="region of interest" description="Disordered" evidence="24">
    <location>
        <begin position="1202"/>
        <end position="1253"/>
    </location>
</feature>
<comment type="similarity">
    <text evidence="23">Belongs to the adenylyl cyclase class-4/guanylyl cyclase family.</text>
</comment>
<keyword evidence="12" id="KW-0460">Magnesium</keyword>